<dbReference type="InterPro" id="IPR001715">
    <property type="entry name" value="CH_dom"/>
</dbReference>
<dbReference type="GO" id="GO:0005516">
    <property type="term" value="F:calmodulin binding"/>
    <property type="evidence" value="ECO:0007669"/>
    <property type="project" value="UniProtKB-KW"/>
</dbReference>
<dbReference type="PANTHER" id="PTHR47385">
    <property type="entry name" value="CALPONIN"/>
    <property type="match status" value="1"/>
</dbReference>
<evidence type="ECO:0000256" key="7">
    <source>
        <dbReference type="SAM" id="MobiDB-lite"/>
    </source>
</evidence>
<proteinExistence type="inferred from homology"/>
<dbReference type="GO" id="GO:0007015">
    <property type="term" value="P:actin filament organization"/>
    <property type="evidence" value="ECO:0007669"/>
    <property type="project" value="TreeGrafter"/>
</dbReference>
<keyword evidence="4 6" id="KW-0009">Actin-binding</keyword>
<reference evidence="10 11" key="1">
    <citation type="submission" date="2019-01" db="EMBL/GenBank/DDBJ databases">
        <title>Draft Genome and Complete Hox-Cluster Characterization of the Sterlet Sturgeon (Acipenser ruthenus).</title>
        <authorList>
            <person name="Wei Q."/>
        </authorList>
    </citation>
    <scope>NUCLEOTIDE SEQUENCE [LARGE SCALE GENOMIC DNA]</scope>
    <source>
        <strain evidence="10">WHYD16114868_AA</strain>
        <tissue evidence="10">Blood</tissue>
    </source>
</reference>
<evidence type="ECO:0000256" key="1">
    <source>
        <dbReference type="ARBA" id="ARBA00009631"/>
    </source>
</evidence>
<evidence type="ECO:0000313" key="11">
    <source>
        <dbReference type="Proteomes" id="UP000289886"/>
    </source>
</evidence>
<dbReference type="PRINTS" id="PR00888">
    <property type="entry name" value="SM22CALPONIN"/>
</dbReference>
<dbReference type="InterPro" id="IPR001997">
    <property type="entry name" value="Calponin/LIMCH1"/>
</dbReference>
<dbReference type="InterPro" id="IPR003096">
    <property type="entry name" value="SM22_calponin"/>
</dbReference>
<keyword evidence="11" id="KW-1185">Reference proteome</keyword>
<evidence type="ECO:0000256" key="6">
    <source>
        <dbReference type="RuleBase" id="RU361224"/>
    </source>
</evidence>
<keyword evidence="2" id="KW-0677">Repeat</keyword>
<gene>
    <name evidence="10" type="ORF">EOD39_4083</name>
</gene>
<accession>A0A444UJY1</accession>
<dbReference type="SMART" id="SM00033">
    <property type="entry name" value="CH"/>
    <property type="match status" value="1"/>
</dbReference>
<dbReference type="PROSITE" id="PS51122">
    <property type="entry name" value="CALPONIN_2"/>
    <property type="match status" value="3"/>
</dbReference>
<dbReference type="PANTHER" id="PTHR47385:SF17">
    <property type="entry name" value="CALPONIN-3"/>
    <property type="match status" value="1"/>
</dbReference>
<comment type="similarity">
    <text evidence="1 6">Belongs to the calponin family.</text>
</comment>
<dbReference type="InterPro" id="IPR050606">
    <property type="entry name" value="Calponin-like"/>
</dbReference>
<dbReference type="GO" id="GO:0031032">
    <property type="term" value="P:actomyosin structure organization"/>
    <property type="evidence" value="ECO:0007669"/>
    <property type="project" value="InterPro"/>
</dbReference>
<comment type="function">
    <text evidence="5 6">Thin filament-associated protein that is implicated in the regulation and modulation of smooth muscle contraction. It is capable of binding to actin, calmodulin and tropomyosin. The interaction of calponin with actin inhibits the actomyosin Mg-ATPase activity.</text>
</comment>
<dbReference type="Gene3D" id="1.10.418.10">
    <property type="entry name" value="Calponin-like domain"/>
    <property type="match status" value="1"/>
</dbReference>
<evidence type="ECO:0000256" key="5">
    <source>
        <dbReference type="ARBA" id="ARBA00025109"/>
    </source>
</evidence>
<evidence type="ECO:0000256" key="4">
    <source>
        <dbReference type="ARBA" id="ARBA00023203"/>
    </source>
</evidence>
<protein>
    <recommendedName>
        <fullName evidence="6">Calponin</fullName>
    </recommendedName>
</protein>
<keyword evidence="3 6" id="KW-0112">Calmodulin-binding</keyword>
<evidence type="ECO:0000313" key="10">
    <source>
        <dbReference type="EMBL" id="RXM35463.1"/>
    </source>
</evidence>
<evidence type="ECO:0000256" key="2">
    <source>
        <dbReference type="ARBA" id="ARBA00022737"/>
    </source>
</evidence>
<dbReference type="InterPro" id="IPR013969">
    <property type="entry name" value="Oligosacch_biosynth_Alg14"/>
</dbReference>
<sequence>MGVILGAIVGLLITLLICTVRLFLVLQKNVDYIPGKKGAVSVLVVAGSGGHTTEILRLMASLSRSYSPRHYVIADTDKMSEDKIRTLENSHKEKDTTRQFTIQRIPRSREVQQSWSSSVLTTLYSLLYSVPLVFKLKPDLVLCNGPGTCVPLCASALLLGILGIAQKYDYQKEEELRVWIEDVTGMQIGGENFQKGLKDGVILCKLINKLQPGSVKKINHSQLNWHMLENLGNFIKAILAYGMKPNDIFEANDLFESGNMTQVQTSLLALASMAKTKGINPKIDIGVKYADKQERCFDEEKMKAGQCVIGLQMGTNKCASQAGMTAYGTRRHLYDPKTQTDKPYDQTTISLQMGTNKGASQAGMVSPGTRRDIFDQKVAMQPVDSSTISLQMGTNKVASQKGMSVYGLGRQVYDSKYCTAPTEPVMHTNGSQGTGTNGSEISDSDYQAEYPEEYEGNYNDEYHGQYNDQGVDY</sequence>
<feature type="domain" description="Calponin-homology (CH)" evidence="9">
    <location>
        <begin position="170"/>
        <end position="275"/>
    </location>
</feature>
<dbReference type="Pfam" id="PF08660">
    <property type="entry name" value="Alg14"/>
    <property type="match status" value="1"/>
</dbReference>
<keyword evidence="8" id="KW-0472">Membrane</keyword>
<keyword evidence="8" id="KW-1133">Transmembrane helix</keyword>
<evidence type="ECO:0000256" key="8">
    <source>
        <dbReference type="SAM" id="Phobius"/>
    </source>
</evidence>
<dbReference type="PRINTS" id="PR00889">
    <property type="entry name" value="CALPONIN"/>
</dbReference>
<dbReference type="InterPro" id="IPR000557">
    <property type="entry name" value="Calponin_repeat"/>
</dbReference>
<comment type="caution">
    <text evidence="10">The sequence shown here is derived from an EMBL/GenBank/DDBJ whole genome shotgun (WGS) entry which is preliminary data.</text>
</comment>
<dbReference type="SUPFAM" id="SSF47576">
    <property type="entry name" value="Calponin-homology domain, CH-domain"/>
    <property type="match status" value="1"/>
</dbReference>
<dbReference type="Gene3D" id="3.40.50.2000">
    <property type="entry name" value="Glycogen Phosphorylase B"/>
    <property type="match status" value="1"/>
</dbReference>
<dbReference type="Pfam" id="PF00307">
    <property type="entry name" value="CH"/>
    <property type="match status" value="1"/>
</dbReference>
<dbReference type="GO" id="GO:0006488">
    <property type="term" value="P:dolichol-linked oligosaccharide biosynthetic process"/>
    <property type="evidence" value="ECO:0007669"/>
    <property type="project" value="InterPro"/>
</dbReference>
<dbReference type="InterPro" id="IPR036872">
    <property type="entry name" value="CH_dom_sf"/>
</dbReference>
<feature type="region of interest" description="Disordered" evidence="7">
    <location>
        <begin position="424"/>
        <end position="446"/>
    </location>
</feature>
<organism evidence="10 11">
    <name type="scientific">Acipenser ruthenus</name>
    <name type="common">Sterlet sturgeon</name>
    <dbReference type="NCBI Taxonomy" id="7906"/>
    <lineage>
        <taxon>Eukaryota</taxon>
        <taxon>Metazoa</taxon>
        <taxon>Chordata</taxon>
        <taxon>Craniata</taxon>
        <taxon>Vertebrata</taxon>
        <taxon>Euteleostomi</taxon>
        <taxon>Actinopterygii</taxon>
        <taxon>Chondrostei</taxon>
        <taxon>Acipenseriformes</taxon>
        <taxon>Acipenseridae</taxon>
        <taxon>Acipenser</taxon>
    </lineage>
</organism>
<dbReference type="AlphaFoldDB" id="A0A444UJY1"/>
<dbReference type="Pfam" id="PF00402">
    <property type="entry name" value="Calponin"/>
    <property type="match status" value="3"/>
</dbReference>
<dbReference type="EMBL" id="SCEB01214414">
    <property type="protein sequence ID" value="RXM35463.1"/>
    <property type="molecule type" value="Genomic_DNA"/>
</dbReference>
<keyword evidence="8" id="KW-0812">Transmembrane</keyword>
<dbReference type="GO" id="GO:0051015">
    <property type="term" value="F:actin filament binding"/>
    <property type="evidence" value="ECO:0007669"/>
    <property type="project" value="TreeGrafter"/>
</dbReference>
<feature type="transmembrane region" description="Helical" evidence="8">
    <location>
        <begin position="6"/>
        <end position="26"/>
    </location>
</feature>
<name>A0A444UJY1_ACIRT</name>
<dbReference type="GO" id="GO:0015629">
    <property type="term" value="C:actin cytoskeleton"/>
    <property type="evidence" value="ECO:0007669"/>
    <property type="project" value="TreeGrafter"/>
</dbReference>
<evidence type="ECO:0000259" key="9">
    <source>
        <dbReference type="PROSITE" id="PS50021"/>
    </source>
</evidence>
<dbReference type="PROSITE" id="PS50021">
    <property type="entry name" value="CH"/>
    <property type="match status" value="1"/>
</dbReference>
<dbReference type="PROSITE" id="PS01052">
    <property type="entry name" value="CALPONIN_1"/>
    <property type="match status" value="2"/>
</dbReference>
<evidence type="ECO:0000256" key="3">
    <source>
        <dbReference type="ARBA" id="ARBA00022860"/>
    </source>
</evidence>
<dbReference type="Proteomes" id="UP000289886">
    <property type="component" value="Unassembled WGS sequence"/>
</dbReference>